<proteinExistence type="predicted"/>
<protein>
    <submittedName>
        <fullName evidence="1">Uncharacterized protein</fullName>
    </submittedName>
</protein>
<dbReference type="AlphaFoldDB" id="A0A6M3X5F0"/>
<dbReference type="EMBL" id="MT143938">
    <property type="protein sequence ID" value="QJH93004.1"/>
    <property type="molecule type" value="Genomic_DNA"/>
</dbReference>
<evidence type="ECO:0000313" key="1">
    <source>
        <dbReference type="EMBL" id="QJH93004.1"/>
    </source>
</evidence>
<sequence length="65" mass="7901">MEQVLDDFLDREDRYAEEDGQTRPFAKRVLPCWGRCPYWRIHEWNPETERWDCTECGVGVLRARL</sequence>
<gene>
    <name evidence="1" type="ORF">MM171B02486_0004</name>
</gene>
<accession>A0A6M3X5F0</accession>
<reference evidence="1" key="1">
    <citation type="submission" date="2020-03" db="EMBL/GenBank/DDBJ databases">
        <title>The deep terrestrial virosphere.</title>
        <authorList>
            <person name="Holmfeldt K."/>
            <person name="Nilsson E."/>
            <person name="Simone D."/>
            <person name="Lopez-Fernandez M."/>
            <person name="Wu X."/>
            <person name="de Brujin I."/>
            <person name="Lundin D."/>
            <person name="Andersson A."/>
            <person name="Bertilsson S."/>
            <person name="Dopson M."/>
        </authorList>
    </citation>
    <scope>NUCLEOTIDE SEQUENCE</scope>
    <source>
        <strain evidence="1">MM171B02486</strain>
    </source>
</reference>
<name>A0A6M3X5F0_9ZZZZ</name>
<organism evidence="1">
    <name type="scientific">viral metagenome</name>
    <dbReference type="NCBI Taxonomy" id="1070528"/>
    <lineage>
        <taxon>unclassified sequences</taxon>
        <taxon>metagenomes</taxon>
        <taxon>organismal metagenomes</taxon>
    </lineage>
</organism>